<sequence>IGLKCYTCFGDDDTQCSKSTLESNNDRYLTECLSEFDRCLETWYREKSLGTLARKQCSSQSDCQREKTM</sequence>
<comment type="caution">
    <text evidence="1">The sequence shown here is derived from an EMBL/GenBank/DDBJ whole genome shotgun (WGS) entry which is preliminary data.</text>
</comment>
<evidence type="ECO:0000313" key="2">
    <source>
        <dbReference type="Proteomes" id="UP001163046"/>
    </source>
</evidence>
<organism evidence="1 2">
    <name type="scientific">Desmophyllum pertusum</name>
    <dbReference type="NCBI Taxonomy" id="174260"/>
    <lineage>
        <taxon>Eukaryota</taxon>
        <taxon>Metazoa</taxon>
        <taxon>Cnidaria</taxon>
        <taxon>Anthozoa</taxon>
        <taxon>Hexacorallia</taxon>
        <taxon>Scleractinia</taxon>
        <taxon>Caryophylliina</taxon>
        <taxon>Caryophylliidae</taxon>
        <taxon>Desmophyllum</taxon>
    </lineage>
</organism>
<accession>A0A9W9Z870</accession>
<dbReference type="Proteomes" id="UP001163046">
    <property type="component" value="Unassembled WGS sequence"/>
</dbReference>
<gene>
    <name evidence="1" type="ORF">OS493_038958</name>
</gene>
<dbReference type="Gene3D" id="2.10.60.10">
    <property type="entry name" value="CD59"/>
    <property type="match status" value="1"/>
</dbReference>
<dbReference type="AlphaFoldDB" id="A0A9W9Z870"/>
<dbReference type="SUPFAM" id="SSF57302">
    <property type="entry name" value="Snake toxin-like"/>
    <property type="match status" value="1"/>
</dbReference>
<feature type="non-terminal residue" evidence="1">
    <location>
        <position position="1"/>
    </location>
</feature>
<evidence type="ECO:0000313" key="1">
    <source>
        <dbReference type="EMBL" id="KAJ7375773.1"/>
    </source>
</evidence>
<reference evidence="1" key="1">
    <citation type="submission" date="2023-01" db="EMBL/GenBank/DDBJ databases">
        <title>Genome assembly of the deep-sea coral Lophelia pertusa.</title>
        <authorList>
            <person name="Herrera S."/>
            <person name="Cordes E."/>
        </authorList>
    </citation>
    <scope>NUCLEOTIDE SEQUENCE</scope>
    <source>
        <strain evidence="1">USNM1676648</strain>
        <tissue evidence="1">Polyp</tissue>
    </source>
</reference>
<dbReference type="EMBL" id="MU826486">
    <property type="protein sequence ID" value="KAJ7375773.1"/>
    <property type="molecule type" value="Genomic_DNA"/>
</dbReference>
<keyword evidence="2" id="KW-1185">Reference proteome</keyword>
<protein>
    <submittedName>
        <fullName evidence="1">Uncharacterized protein</fullName>
    </submittedName>
</protein>
<name>A0A9W9Z870_9CNID</name>
<dbReference type="InterPro" id="IPR045860">
    <property type="entry name" value="Snake_toxin-like_sf"/>
</dbReference>
<proteinExistence type="predicted"/>